<keyword evidence="3" id="KW-1185">Reference proteome</keyword>
<proteinExistence type="predicted"/>
<dbReference type="AlphaFoldDB" id="A0A6A7BX37"/>
<accession>A0A6A7BX37</accession>
<reference evidence="2" key="1">
    <citation type="journal article" date="2020" name="Stud. Mycol.">
        <title>101 Dothideomycetes genomes: a test case for predicting lifestyles and emergence of pathogens.</title>
        <authorList>
            <person name="Haridas S."/>
            <person name="Albert R."/>
            <person name="Binder M."/>
            <person name="Bloem J."/>
            <person name="Labutti K."/>
            <person name="Salamov A."/>
            <person name="Andreopoulos B."/>
            <person name="Baker S."/>
            <person name="Barry K."/>
            <person name="Bills G."/>
            <person name="Bluhm B."/>
            <person name="Cannon C."/>
            <person name="Castanera R."/>
            <person name="Culley D."/>
            <person name="Daum C."/>
            <person name="Ezra D."/>
            <person name="Gonzalez J."/>
            <person name="Henrissat B."/>
            <person name="Kuo A."/>
            <person name="Liang C."/>
            <person name="Lipzen A."/>
            <person name="Lutzoni F."/>
            <person name="Magnuson J."/>
            <person name="Mondo S."/>
            <person name="Nolan M."/>
            <person name="Ohm R."/>
            <person name="Pangilinan J."/>
            <person name="Park H.-J."/>
            <person name="Ramirez L."/>
            <person name="Alfaro M."/>
            <person name="Sun H."/>
            <person name="Tritt A."/>
            <person name="Yoshinaga Y."/>
            <person name="Zwiers L.-H."/>
            <person name="Turgeon B."/>
            <person name="Goodwin S."/>
            <person name="Spatafora J."/>
            <person name="Crous P."/>
            <person name="Grigoriev I."/>
        </authorList>
    </citation>
    <scope>NUCLEOTIDE SEQUENCE</scope>
    <source>
        <strain evidence="2">CBS 480.64</strain>
    </source>
</reference>
<sequence length="99" mass="10987">MALSPFLLSLKWVVLGSWLSRLDHGHEAPCPCIIGLNCCRIAIIWNTCSCINENACAVSFANGCEADNSALYSYGYCRCRWWHGRSIDPNASEACQDEL</sequence>
<keyword evidence="1" id="KW-0732">Signal</keyword>
<feature type="signal peptide" evidence="1">
    <location>
        <begin position="1"/>
        <end position="16"/>
    </location>
</feature>
<evidence type="ECO:0000256" key="1">
    <source>
        <dbReference type="SAM" id="SignalP"/>
    </source>
</evidence>
<gene>
    <name evidence="2" type="ORF">K470DRAFT_258668</name>
</gene>
<dbReference type="EMBL" id="MU005990">
    <property type="protein sequence ID" value="KAF2859663.1"/>
    <property type="molecule type" value="Genomic_DNA"/>
</dbReference>
<protein>
    <recommendedName>
        <fullName evidence="4">Extracellular membrane protein CFEM domain-containing protein</fullName>
    </recommendedName>
</protein>
<organism evidence="2 3">
    <name type="scientific">Piedraia hortae CBS 480.64</name>
    <dbReference type="NCBI Taxonomy" id="1314780"/>
    <lineage>
        <taxon>Eukaryota</taxon>
        <taxon>Fungi</taxon>
        <taxon>Dikarya</taxon>
        <taxon>Ascomycota</taxon>
        <taxon>Pezizomycotina</taxon>
        <taxon>Dothideomycetes</taxon>
        <taxon>Dothideomycetidae</taxon>
        <taxon>Capnodiales</taxon>
        <taxon>Piedraiaceae</taxon>
        <taxon>Piedraia</taxon>
    </lineage>
</organism>
<evidence type="ECO:0000313" key="3">
    <source>
        <dbReference type="Proteomes" id="UP000799421"/>
    </source>
</evidence>
<feature type="chain" id="PRO_5025543851" description="Extracellular membrane protein CFEM domain-containing protein" evidence="1">
    <location>
        <begin position="17"/>
        <end position="99"/>
    </location>
</feature>
<name>A0A6A7BX37_9PEZI</name>
<evidence type="ECO:0008006" key="4">
    <source>
        <dbReference type="Google" id="ProtNLM"/>
    </source>
</evidence>
<evidence type="ECO:0000313" key="2">
    <source>
        <dbReference type="EMBL" id="KAF2859663.1"/>
    </source>
</evidence>
<dbReference type="Proteomes" id="UP000799421">
    <property type="component" value="Unassembled WGS sequence"/>
</dbReference>